<evidence type="ECO:0000313" key="1">
    <source>
        <dbReference type="EMBL" id="SVC13289.1"/>
    </source>
</evidence>
<protein>
    <submittedName>
        <fullName evidence="1">Uncharacterized protein</fullName>
    </submittedName>
</protein>
<proteinExistence type="predicted"/>
<sequence>NIKNFGIRGIGSDVQFGKSGGRVVYDSGNSLFKVTTNGSTLGKLSVATPTSDNHAANKSYVDSVASGLDVKDSVRAASVANVTLTAPGAAIDGVTMAANDRVLLKNQSSGDENGIYVWTASDATMARASDMDGTDEFVGAFFFVEEGTINSDQGFVCSTNGTIVVDTTSIAFTQFTGTGQLTAGAGLSKSGNTLTVNVDDTYVRVVGDALTLKGTGTAGQILRSDGSSGVAYGALDLTNSNAVAGALGLVNGGLGVDASSGGGKTTARSNLGLGSMAVQNSTGVAITGGSIDISTGTLTLANDQISGDKVSGGTIDGANLSGGVAKTISAYDVTIGAGKTLDVDGVVDIDASSGNMDNVAIGGTTSAAGTFTTMTSGSVDINGGAIDGVTIGGAVAGAITGTNISASGTLKTNTLDNYSGTDIAVSAPMNITGNVG</sequence>
<organism evidence="1">
    <name type="scientific">marine metagenome</name>
    <dbReference type="NCBI Taxonomy" id="408172"/>
    <lineage>
        <taxon>unclassified sequences</taxon>
        <taxon>metagenomes</taxon>
        <taxon>ecological metagenomes</taxon>
    </lineage>
</organism>
<reference evidence="1" key="1">
    <citation type="submission" date="2018-05" db="EMBL/GenBank/DDBJ databases">
        <authorList>
            <person name="Lanie J.A."/>
            <person name="Ng W.-L."/>
            <person name="Kazmierczak K.M."/>
            <person name="Andrzejewski T.M."/>
            <person name="Davidsen T.M."/>
            <person name="Wayne K.J."/>
            <person name="Tettelin H."/>
            <person name="Glass J.I."/>
            <person name="Rusch D."/>
            <person name="Podicherti R."/>
            <person name="Tsui H.-C.T."/>
            <person name="Winkler M.E."/>
        </authorList>
    </citation>
    <scope>NUCLEOTIDE SEQUENCE</scope>
</reference>
<accession>A0A382JNI7</accession>
<feature type="non-terminal residue" evidence="1">
    <location>
        <position position="1"/>
    </location>
</feature>
<dbReference type="AlphaFoldDB" id="A0A382JNI7"/>
<dbReference type="EMBL" id="UINC01075272">
    <property type="protein sequence ID" value="SVC13289.1"/>
    <property type="molecule type" value="Genomic_DNA"/>
</dbReference>
<gene>
    <name evidence="1" type="ORF">METZ01_LOCUS266143</name>
</gene>
<feature type="non-terminal residue" evidence="1">
    <location>
        <position position="436"/>
    </location>
</feature>
<name>A0A382JNI7_9ZZZZ</name>